<feature type="transmembrane region" description="Helical" evidence="1">
    <location>
        <begin position="15"/>
        <end position="38"/>
    </location>
</feature>
<evidence type="ECO:0000313" key="3">
    <source>
        <dbReference type="Proteomes" id="UP000590225"/>
    </source>
</evidence>
<evidence type="ECO:0000256" key="1">
    <source>
        <dbReference type="SAM" id="Phobius"/>
    </source>
</evidence>
<accession>A0AAW3TAB1</accession>
<keyword evidence="1" id="KW-0812">Transmembrane</keyword>
<feature type="transmembrane region" description="Helical" evidence="1">
    <location>
        <begin position="166"/>
        <end position="185"/>
    </location>
</feature>
<dbReference type="EMBL" id="JACGXP010000005">
    <property type="protein sequence ID" value="MBA8991699.1"/>
    <property type="molecule type" value="Genomic_DNA"/>
</dbReference>
<feature type="transmembrane region" description="Helical" evidence="1">
    <location>
        <begin position="262"/>
        <end position="278"/>
    </location>
</feature>
<feature type="transmembrane region" description="Helical" evidence="1">
    <location>
        <begin position="405"/>
        <end position="421"/>
    </location>
</feature>
<dbReference type="GO" id="GO:0016740">
    <property type="term" value="F:transferase activity"/>
    <property type="evidence" value="ECO:0007669"/>
    <property type="project" value="UniProtKB-KW"/>
</dbReference>
<dbReference type="AlphaFoldDB" id="A0AAW3TAB1"/>
<feature type="transmembrane region" description="Helical" evidence="1">
    <location>
        <begin position="478"/>
        <end position="499"/>
    </location>
</feature>
<feature type="transmembrane region" description="Helical" evidence="1">
    <location>
        <begin position="339"/>
        <end position="357"/>
    </location>
</feature>
<dbReference type="InterPro" id="IPR018674">
    <property type="entry name" value="DUF2142_membrane"/>
</dbReference>
<keyword evidence="1" id="KW-1133">Transmembrane helix</keyword>
<organism evidence="2 3">
    <name type="scientific">Curtobacterium pusillum</name>
    <dbReference type="NCBI Taxonomy" id="69373"/>
    <lineage>
        <taxon>Bacteria</taxon>
        <taxon>Bacillati</taxon>
        <taxon>Actinomycetota</taxon>
        <taxon>Actinomycetes</taxon>
        <taxon>Micrococcales</taxon>
        <taxon>Microbacteriaceae</taxon>
        <taxon>Curtobacterium</taxon>
    </lineage>
</organism>
<dbReference type="Proteomes" id="UP000590225">
    <property type="component" value="Unassembled WGS sequence"/>
</dbReference>
<comment type="caution">
    <text evidence="2">The sequence shown here is derived from an EMBL/GenBank/DDBJ whole genome shotgun (WGS) entry which is preliminary data.</text>
</comment>
<reference evidence="2 3" key="1">
    <citation type="submission" date="2020-07" db="EMBL/GenBank/DDBJ databases">
        <title>Above-ground endophytic microbial communities from plants in different locations in the United States.</title>
        <authorList>
            <person name="Frank C."/>
        </authorList>
    </citation>
    <scope>NUCLEOTIDE SEQUENCE [LARGE SCALE GENOMIC DNA]</scope>
    <source>
        <strain evidence="2 3">WPL5_2</strain>
    </source>
</reference>
<proteinExistence type="predicted"/>
<sequence length="520" mass="54668">MQHEPHPVVTRREGLWVAVLTAVFGLWLVLWALVVPAFQAPDEPAHFDAAVHVATGAGWPAPGALHVSNAVQAAQQEQAAGDASTWSTMSELLAAHPGDSTTVDQMTQHPPTAYAADALVLRALHYGSLRWDHALVALRLVDAVLVTPLALLAWAAVRRVTRSPRAALLAPLALFATPQLASIGASVTNDAPVLLLGGGVVWLAARLLTGDLRRRTLVALGVVTAALVWTKGTGLPAVPFTAVVVLVAGSGVLSIGRRLVRTLVVLGTTAVLGCWWWLHNLVTYHRLQPDGYAAIRPHADFPPGEHPTVLHFLDVSWGTVARTFWGSPGQRAQVSIGDLLTAVLTIVAVLVVLLWAFRRPRVGADTRATAWCLAVFPALLLVLQTASSARAYLDTTQVAGTQGRYVFPALLALLALSALAWRRIPRTAGGRRAFATGIAVAAPGVGLYGLAVVSSWFWNAARAPLTADGIARYEASGPVPFALVATIAVLVAVGLVASVTRVARTGPSGGAARHGRSAEV</sequence>
<feature type="transmembrane region" description="Helical" evidence="1">
    <location>
        <begin position="369"/>
        <end position="393"/>
    </location>
</feature>
<keyword evidence="2" id="KW-0808">Transferase</keyword>
<protein>
    <submittedName>
        <fullName evidence="2">4-amino-4-deoxy-L-arabinose transferase-like glycosyltransferase</fullName>
    </submittedName>
</protein>
<gene>
    <name evidence="2" type="ORF">FHW23_002977</name>
</gene>
<dbReference type="Pfam" id="PF09913">
    <property type="entry name" value="DUF2142"/>
    <property type="match status" value="1"/>
</dbReference>
<keyword evidence="1" id="KW-0472">Membrane</keyword>
<feature type="transmembrane region" description="Helical" evidence="1">
    <location>
        <begin position="134"/>
        <end position="154"/>
    </location>
</feature>
<feature type="transmembrane region" description="Helical" evidence="1">
    <location>
        <begin position="433"/>
        <end position="458"/>
    </location>
</feature>
<dbReference type="RefSeq" id="WP_182516751.1">
    <property type="nucleotide sequence ID" value="NZ_JACGXP010000005.1"/>
</dbReference>
<name>A0AAW3TAB1_9MICO</name>
<evidence type="ECO:0000313" key="2">
    <source>
        <dbReference type="EMBL" id="MBA8991699.1"/>
    </source>
</evidence>
<feature type="transmembrane region" description="Helical" evidence="1">
    <location>
        <begin position="238"/>
        <end position="255"/>
    </location>
</feature>